<accession>A0A1Y3U4R0</accession>
<dbReference type="RefSeq" id="WP_087186052.1">
    <property type="nucleotide sequence ID" value="NZ_NFHO01000003.1"/>
</dbReference>
<sequence length="83" mass="8954">MRPVGRLALVTLSDVRDVRGRVKTALGLAAEALDRCGDKDGRVVARCIVDELLPAAATLGSWEKQMKSAIDGAKEGDRHGQRR</sequence>
<dbReference type="EMBL" id="NFHO01000003">
    <property type="protein sequence ID" value="OUN43756.1"/>
    <property type="molecule type" value="Genomic_DNA"/>
</dbReference>
<evidence type="ECO:0000313" key="2">
    <source>
        <dbReference type="Proteomes" id="UP000196560"/>
    </source>
</evidence>
<keyword evidence="2" id="KW-1185">Reference proteome</keyword>
<organism evidence="1 2">
    <name type="scientific">Enorma massiliensis</name>
    <dbReference type="NCBI Taxonomy" id="1472761"/>
    <lineage>
        <taxon>Bacteria</taxon>
        <taxon>Bacillati</taxon>
        <taxon>Actinomycetota</taxon>
        <taxon>Coriobacteriia</taxon>
        <taxon>Coriobacteriales</taxon>
        <taxon>Coriobacteriaceae</taxon>
        <taxon>Enorma</taxon>
    </lineage>
</organism>
<gene>
    <name evidence="1" type="ORF">B5G21_03460</name>
</gene>
<evidence type="ECO:0000313" key="1">
    <source>
        <dbReference type="EMBL" id="OUN43756.1"/>
    </source>
</evidence>
<reference evidence="2" key="1">
    <citation type="submission" date="2017-04" db="EMBL/GenBank/DDBJ databases">
        <title>Function of individual gut microbiota members based on whole genome sequencing of pure cultures obtained from chicken caecum.</title>
        <authorList>
            <person name="Medvecky M."/>
            <person name="Cejkova D."/>
            <person name="Polansky O."/>
            <person name="Karasova D."/>
            <person name="Kubasova T."/>
            <person name="Cizek A."/>
            <person name="Rychlik I."/>
        </authorList>
    </citation>
    <scope>NUCLEOTIDE SEQUENCE [LARGE SCALE GENOMIC DNA]</scope>
    <source>
        <strain evidence="2">An70</strain>
    </source>
</reference>
<protein>
    <submittedName>
        <fullName evidence="1">Uncharacterized protein</fullName>
    </submittedName>
</protein>
<name>A0A1Y3U4R0_9ACTN</name>
<comment type="caution">
    <text evidence="1">The sequence shown here is derived from an EMBL/GenBank/DDBJ whole genome shotgun (WGS) entry which is preliminary data.</text>
</comment>
<proteinExistence type="predicted"/>
<dbReference type="Proteomes" id="UP000196560">
    <property type="component" value="Unassembled WGS sequence"/>
</dbReference>
<dbReference type="AlphaFoldDB" id="A0A1Y3U4R0"/>